<organism evidence="2 3">
    <name type="scientific">Puccinia coronata f. sp. avenae</name>
    <dbReference type="NCBI Taxonomy" id="200324"/>
    <lineage>
        <taxon>Eukaryota</taxon>
        <taxon>Fungi</taxon>
        <taxon>Dikarya</taxon>
        <taxon>Basidiomycota</taxon>
        <taxon>Pucciniomycotina</taxon>
        <taxon>Pucciniomycetes</taxon>
        <taxon>Pucciniales</taxon>
        <taxon>Pucciniaceae</taxon>
        <taxon>Puccinia</taxon>
    </lineage>
</organism>
<comment type="caution">
    <text evidence="2">The sequence shown here is derived from an EMBL/GenBank/DDBJ whole genome shotgun (WGS) entry which is preliminary data.</text>
</comment>
<feature type="region of interest" description="Disordered" evidence="1">
    <location>
        <begin position="444"/>
        <end position="465"/>
    </location>
</feature>
<dbReference type="AlphaFoldDB" id="A0A2N5SR79"/>
<feature type="compositionally biased region" description="Low complexity" evidence="1">
    <location>
        <begin position="448"/>
        <end position="465"/>
    </location>
</feature>
<gene>
    <name evidence="2" type="ORF">PCANC_16503</name>
</gene>
<dbReference type="EMBL" id="PGCJ01000888">
    <property type="protein sequence ID" value="PLW15726.1"/>
    <property type="molecule type" value="Genomic_DNA"/>
</dbReference>
<name>A0A2N5SR79_9BASI</name>
<evidence type="ECO:0000313" key="3">
    <source>
        <dbReference type="Proteomes" id="UP000235388"/>
    </source>
</evidence>
<proteinExistence type="predicted"/>
<dbReference type="OrthoDB" id="2497431at2759"/>
<dbReference type="Proteomes" id="UP000235388">
    <property type="component" value="Unassembled WGS sequence"/>
</dbReference>
<protein>
    <submittedName>
        <fullName evidence="2">Uncharacterized protein</fullName>
    </submittedName>
</protein>
<accession>A0A2N5SR79</accession>
<feature type="compositionally biased region" description="Polar residues" evidence="1">
    <location>
        <begin position="1"/>
        <end position="10"/>
    </location>
</feature>
<reference evidence="2 3" key="1">
    <citation type="submission" date="2017-11" db="EMBL/GenBank/DDBJ databases">
        <title>De novo assembly and phasing of dikaryotic genomes from two isolates of Puccinia coronata f. sp. avenae, the causal agent of oat crown rust.</title>
        <authorList>
            <person name="Miller M.E."/>
            <person name="Zhang Y."/>
            <person name="Omidvar V."/>
            <person name="Sperschneider J."/>
            <person name="Schwessinger B."/>
            <person name="Raley C."/>
            <person name="Palmer J.M."/>
            <person name="Garnica D."/>
            <person name="Upadhyaya N."/>
            <person name="Rathjen J."/>
            <person name="Taylor J.M."/>
            <person name="Park R.F."/>
            <person name="Dodds P.N."/>
            <person name="Hirsch C.D."/>
            <person name="Kianian S.F."/>
            <person name="Figueroa M."/>
        </authorList>
    </citation>
    <scope>NUCLEOTIDE SEQUENCE [LARGE SCALE GENOMIC DNA]</scope>
    <source>
        <strain evidence="2">12NC29</strain>
    </source>
</reference>
<feature type="region of interest" description="Disordered" evidence="1">
    <location>
        <begin position="1"/>
        <end position="24"/>
    </location>
</feature>
<sequence>MVSAPRTSLTIPPESWSSEDDLAAPPTISISSRNRILNEREQIIKSIDTIQQLAKNGSKVIECLNECDALIVTDSKAVCAREIVEQFRRETLYQQQAGWKPNSTSKHPTPALHPQPFDRLIYLLDRYTEYCGTIGISPWPLHPLKIAVWVKGDVISLKTRVIPLRKTVRCYITTMETVRVKTRHLFTPSYESNDKSLMSCPILKELLDVLPISRSASHDNSTSEGDKRMTGGVDRDQLLNQIRLQCGDSMGEAALSIVQTARKGNNPADGLRYGKKKPDPHMHTLSRYISFCRSLSIPVWPIEPIRVALWLRESVLSPASPDYSGFKVSLRTVQVYLSRLEYARVRTEPLFKEQFGQSATGSLYRNPAIGDILESFNPNQAKKLGMMTDAFQKEGSLHLSPVPRKRKLSPELLMDDLAAYQGHRNCRPKISAARTSLTTLCSEDSGSEAEYPASSAESHSPSPSSLSYESLAPICSEQKALRDSPSTHCRKGCLSYILCSESSPDLYLETDYKREQSVNDSGSPSVTNSSGPYQWSVPPINIPRIGNVQLRFAIPSFDSFSFGLSK</sequence>
<keyword evidence="3" id="KW-1185">Reference proteome</keyword>
<evidence type="ECO:0000313" key="2">
    <source>
        <dbReference type="EMBL" id="PLW15726.1"/>
    </source>
</evidence>
<evidence type="ECO:0000256" key="1">
    <source>
        <dbReference type="SAM" id="MobiDB-lite"/>
    </source>
</evidence>